<evidence type="ECO:0000313" key="2">
    <source>
        <dbReference type="EMBL" id="GID52584.1"/>
    </source>
</evidence>
<proteinExistence type="predicted"/>
<keyword evidence="3" id="KW-1185">Reference proteome</keyword>
<dbReference type="EMBL" id="BOMG01000021">
    <property type="protein sequence ID" value="GID52584.1"/>
    <property type="molecule type" value="Genomic_DNA"/>
</dbReference>
<dbReference type="RefSeq" id="WP_203793403.1">
    <property type="nucleotide sequence ID" value="NZ_BAAAQE010000097.1"/>
</dbReference>
<keyword evidence="1" id="KW-0812">Transmembrane</keyword>
<keyword evidence="1" id="KW-1133">Transmembrane helix</keyword>
<accession>A0ABQ3X238</accession>
<organism evidence="2 3">
    <name type="scientific">Actinoplanes couchii</name>
    <dbReference type="NCBI Taxonomy" id="403638"/>
    <lineage>
        <taxon>Bacteria</taxon>
        <taxon>Bacillati</taxon>
        <taxon>Actinomycetota</taxon>
        <taxon>Actinomycetes</taxon>
        <taxon>Micromonosporales</taxon>
        <taxon>Micromonosporaceae</taxon>
        <taxon>Actinoplanes</taxon>
    </lineage>
</organism>
<feature type="transmembrane region" description="Helical" evidence="1">
    <location>
        <begin position="138"/>
        <end position="158"/>
    </location>
</feature>
<keyword evidence="1" id="KW-0472">Membrane</keyword>
<protein>
    <submittedName>
        <fullName evidence="2">Uncharacterized protein</fullName>
    </submittedName>
</protein>
<evidence type="ECO:0000256" key="1">
    <source>
        <dbReference type="SAM" id="Phobius"/>
    </source>
</evidence>
<name>A0ABQ3X238_9ACTN</name>
<reference evidence="2 3" key="1">
    <citation type="submission" date="2021-01" db="EMBL/GenBank/DDBJ databases">
        <title>Whole genome shotgun sequence of Actinoplanes couchii NBRC 106145.</title>
        <authorList>
            <person name="Komaki H."/>
            <person name="Tamura T."/>
        </authorList>
    </citation>
    <scope>NUCLEOTIDE SEQUENCE [LARGE SCALE GENOMIC DNA]</scope>
    <source>
        <strain evidence="2 3">NBRC 106145</strain>
    </source>
</reference>
<sequence>MNPIPVAASPVRVLLATGAVIAFAGALTVGALLAGLLGSGDPGEPIEAGTPVTITFSDGPRMVWSTTDTEPACEPGGQVSTSIMPTRDQDITTHGWRGLLLLTASPPGDHEWTCTAPEPARLSVGTPPLIHDARGQVYAIQGITALTAAALTLTVLAARRPT</sequence>
<feature type="transmembrane region" description="Helical" evidence="1">
    <location>
        <begin position="12"/>
        <end position="37"/>
    </location>
</feature>
<evidence type="ECO:0000313" key="3">
    <source>
        <dbReference type="Proteomes" id="UP000612282"/>
    </source>
</evidence>
<gene>
    <name evidence="2" type="ORF">Aco03nite_009880</name>
</gene>
<dbReference type="Proteomes" id="UP000612282">
    <property type="component" value="Unassembled WGS sequence"/>
</dbReference>
<comment type="caution">
    <text evidence="2">The sequence shown here is derived from an EMBL/GenBank/DDBJ whole genome shotgun (WGS) entry which is preliminary data.</text>
</comment>